<sequence length="434" mass="50265">MFNITFLHPAYLWGVFGVAVPLAIHLWNKQEGRVVKIGSTELINEADSKQIKTVYFNEVLLLIIRTLMICMIVLLMADPLMPVFQSETSKVTYLFEEELLADKSIKNIADSLNENHEVRLFKKCFPQYDQQRSYKKNHVPDYWQLISNFNHIESDSLVIFTSARLKGLKGKRVGASPKKSHWMQINKGESIAKVAYAYAIDSLNTAYIAHSDTSSLSFRKIQWTNNPPDYLEVKNNNKLRLSSKHTWTNMKQMDPIHIKLVYDRKFHDDLMFIKSSLSVIKKEIPLNLSVEIIELPSYELDSITNILFWLSTDDYPENMNRKSIILRPDALASQLIDQGDRSNVYHITKRLNIQSVINYQLTESLIPLIVPFNLDNDEYDYRVLSINHWVPDRVISPEKDKLNPSSSRSITLWISIILVILFIVERSLSLTSKQ</sequence>
<dbReference type="InterPro" id="IPR024163">
    <property type="entry name" value="Aerotolerance_reg_N"/>
</dbReference>
<keyword evidence="1" id="KW-1133">Transmembrane helix</keyword>
<dbReference type="InterPro" id="IPR011933">
    <property type="entry name" value="Double_TM_dom"/>
</dbReference>
<evidence type="ECO:0000256" key="1">
    <source>
        <dbReference type="SAM" id="Phobius"/>
    </source>
</evidence>
<feature type="domain" description="Aerotolerance regulator N-terminal" evidence="2">
    <location>
        <begin position="1"/>
        <end position="79"/>
    </location>
</feature>
<organism evidence="3 4">
    <name type="scientific">Fulvivirga sediminis</name>
    <dbReference type="NCBI Taxonomy" id="2803949"/>
    <lineage>
        <taxon>Bacteria</taxon>
        <taxon>Pseudomonadati</taxon>
        <taxon>Bacteroidota</taxon>
        <taxon>Cytophagia</taxon>
        <taxon>Cytophagales</taxon>
        <taxon>Fulvivirgaceae</taxon>
        <taxon>Fulvivirga</taxon>
    </lineage>
</organism>
<dbReference type="RefSeq" id="WP_202245096.1">
    <property type="nucleotide sequence ID" value="NZ_JAESIY010000007.1"/>
</dbReference>
<dbReference type="AlphaFoldDB" id="A0A937F8U1"/>
<reference evidence="3" key="1">
    <citation type="submission" date="2021-01" db="EMBL/GenBank/DDBJ databases">
        <title>Fulvivirga kasyanovii gen. nov., sp nov., a novel member of the phylum Bacteroidetes isolated from seawater in a mussel farm.</title>
        <authorList>
            <person name="Zhao L.-H."/>
            <person name="Wang Z.-J."/>
        </authorList>
    </citation>
    <scope>NUCLEOTIDE SEQUENCE</scope>
    <source>
        <strain evidence="3">2943</strain>
    </source>
</reference>
<dbReference type="EMBL" id="JAESIY010000007">
    <property type="protein sequence ID" value="MBL3657316.1"/>
    <property type="molecule type" value="Genomic_DNA"/>
</dbReference>
<feature type="transmembrane region" description="Helical" evidence="1">
    <location>
        <begin position="410"/>
        <end position="428"/>
    </location>
</feature>
<accession>A0A937F8U1</accession>
<evidence type="ECO:0000313" key="3">
    <source>
        <dbReference type="EMBL" id="MBL3657316.1"/>
    </source>
</evidence>
<keyword evidence="1" id="KW-0812">Transmembrane</keyword>
<comment type="caution">
    <text evidence="3">The sequence shown here is derived from an EMBL/GenBank/DDBJ whole genome shotgun (WGS) entry which is preliminary data.</text>
</comment>
<evidence type="ECO:0000259" key="2">
    <source>
        <dbReference type="Pfam" id="PF07584"/>
    </source>
</evidence>
<feature type="transmembrane region" description="Helical" evidence="1">
    <location>
        <begin position="6"/>
        <end position="27"/>
    </location>
</feature>
<protein>
    <submittedName>
        <fullName evidence="3">BatA domain-containing protein</fullName>
    </submittedName>
</protein>
<evidence type="ECO:0000313" key="4">
    <source>
        <dbReference type="Proteomes" id="UP000659388"/>
    </source>
</evidence>
<feature type="transmembrane region" description="Helical" evidence="1">
    <location>
        <begin position="59"/>
        <end position="77"/>
    </location>
</feature>
<keyword evidence="1" id="KW-0472">Membrane</keyword>
<gene>
    <name evidence="3" type="ORF">JL102_14310</name>
</gene>
<name>A0A937F8U1_9BACT</name>
<dbReference type="Proteomes" id="UP000659388">
    <property type="component" value="Unassembled WGS sequence"/>
</dbReference>
<keyword evidence="4" id="KW-1185">Reference proteome</keyword>
<proteinExistence type="predicted"/>
<dbReference type="NCBIfam" id="TIGR02226">
    <property type="entry name" value="two_anch"/>
    <property type="match status" value="1"/>
</dbReference>
<dbReference type="Pfam" id="PF07584">
    <property type="entry name" value="BatA"/>
    <property type="match status" value="1"/>
</dbReference>